<keyword evidence="1" id="KW-0732">Signal</keyword>
<dbReference type="AlphaFoldDB" id="A0A0R0M326"/>
<feature type="signal peptide" evidence="1">
    <location>
        <begin position="1"/>
        <end position="24"/>
    </location>
</feature>
<proteinExistence type="predicted"/>
<keyword evidence="3" id="KW-1185">Reference proteome</keyword>
<dbReference type="Proteomes" id="UP000051530">
    <property type="component" value="Unassembled WGS sequence"/>
</dbReference>
<feature type="chain" id="PRO_5006399107" description="Transposable element" evidence="1">
    <location>
        <begin position="25"/>
        <end position="113"/>
    </location>
</feature>
<accession>A0A0R0M326</accession>
<sequence length="113" mass="13637">MFLDAKGCLLFLLMLFVRDFPLKSDPFCNDFYSTKKRQRYILNDIIKRENERFINFQVGDRVLIFEKNLSYKFSPNWLLNYTIEEKLSVSAFLVTNGLHCLKMSVRFLRKQFF</sequence>
<evidence type="ECO:0008006" key="4">
    <source>
        <dbReference type="Google" id="ProtNLM"/>
    </source>
</evidence>
<comment type="caution">
    <text evidence="2">The sequence shown here is derived from an EMBL/GenBank/DDBJ whole genome shotgun (WGS) entry which is preliminary data.</text>
</comment>
<evidence type="ECO:0000256" key="1">
    <source>
        <dbReference type="SAM" id="SignalP"/>
    </source>
</evidence>
<dbReference type="EMBL" id="LGUB01000200">
    <property type="protein sequence ID" value="KRH93839.1"/>
    <property type="molecule type" value="Genomic_DNA"/>
</dbReference>
<protein>
    <recommendedName>
        <fullName evidence="4">Transposable element</fullName>
    </recommendedName>
</protein>
<name>A0A0R0M326_9MICR</name>
<organism evidence="2 3">
    <name type="scientific">Pseudoloma neurophilia</name>
    <dbReference type="NCBI Taxonomy" id="146866"/>
    <lineage>
        <taxon>Eukaryota</taxon>
        <taxon>Fungi</taxon>
        <taxon>Fungi incertae sedis</taxon>
        <taxon>Microsporidia</taxon>
        <taxon>Pseudoloma</taxon>
    </lineage>
</organism>
<dbReference type="VEuPathDB" id="MicrosporidiaDB:M153_5330002512"/>
<reference evidence="2 3" key="1">
    <citation type="submission" date="2015-07" db="EMBL/GenBank/DDBJ databases">
        <title>The genome of Pseudoloma neurophilia, a relevant intracellular parasite of the zebrafish.</title>
        <authorList>
            <person name="Ndikumana S."/>
            <person name="Pelin A."/>
            <person name="Sanders J."/>
            <person name="Corradi N."/>
        </authorList>
    </citation>
    <scope>NUCLEOTIDE SEQUENCE [LARGE SCALE GENOMIC DNA]</scope>
    <source>
        <strain evidence="2 3">MK1</strain>
    </source>
</reference>
<gene>
    <name evidence="2" type="ORF">M153_5330002512</name>
</gene>
<evidence type="ECO:0000313" key="3">
    <source>
        <dbReference type="Proteomes" id="UP000051530"/>
    </source>
</evidence>
<evidence type="ECO:0000313" key="2">
    <source>
        <dbReference type="EMBL" id="KRH93839.1"/>
    </source>
</evidence>